<name>A0A6A2YP04_HIBSY</name>
<dbReference type="GO" id="GO:0051287">
    <property type="term" value="F:NAD binding"/>
    <property type="evidence" value="ECO:0007669"/>
    <property type="project" value="InterPro"/>
</dbReference>
<dbReference type="PANTHER" id="PTHR23406:SF64">
    <property type="entry name" value="NADP-DEPENDENT MALIC ENZYME 3"/>
    <property type="match status" value="1"/>
</dbReference>
<organism evidence="2 3">
    <name type="scientific">Hibiscus syriacus</name>
    <name type="common">Rose of Sharon</name>
    <dbReference type="NCBI Taxonomy" id="106335"/>
    <lineage>
        <taxon>Eukaryota</taxon>
        <taxon>Viridiplantae</taxon>
        <taxon>Streptophyta</taxon>
        <taxon>Embryophyta</taxon>
        <taxon>Tracheophyta</taxon>
        <taxon>Spermatophyta</taxon>
        <taxon>Magnoliopsida</taxon>
        <taxon>eudicotyledons</taxon>
        <taxon>Gunneridae</taxon>
        <taxon>Pentapetalae</taxon>
        <taxon>rosids</taxon>
        <taxon>malvids</taxon>
        <taxon>Malvales</taxon>
        <taxon>Malvaceae</taxon>
        <taxon>Malvoideae</taxon>
        <taxon>Hibiscus</taxon>
    </lineage>
</organism>
<comment type="caution">
    <text evidence="2">The sequence shown here is derived from an EMBL/GenBank/DDBJ whole genome shotgun (WGS) entry which is preliminary data.</text>
</comment>
<dbReference type="EMBL" id="VEPZ02001315">
    <property type="protein sequence ID" value="KAE8681068.1"/>
    <property type="molecule type" value="Genomic_DNA"/>
</dbReference>
<evidence type="ECO:0000259" key="1">
    <source>
        <dbReference type="SMART" id="SM00919"/>
    </source>
</evidence>
<dbReference type="Gene3D" id="3.40.50.720">
    <property type="entry name" value="NAD(P)-binding Rossmann-like Domain"/>
    <property type="match status" value="1"/>
</dbReference>
<feature type="domain" description="Malic enzyme NAD-binding" evidence="1">
    <location>
        <begin position="16"/>
        <end position="139"/>
    </location>
</feature>
<proteinExistence type="predicted"/>
<keyword evidence="3" id="KW-1185">Reference proteome</keyword>
<evidence type="ECO:0000313" key="2">
    <source>
        <dbReference type="EMBL" id="KAE8681068.1"/>
    </source>
</evidence>
<protein>
    <recommendedName>
        <fullName evidence="1">Malic enzyme NAD-binding domain-containing protein</fullName>
    </recommendedName>
</protein>
<gene>
    <name evidence="2" type="ORF">F3Y22_tig00111342pilonHSYRG00093</name>
</gene>
<dbReference type="AlphaFoldDB" id="A0A6A2YP04"/>
<dbReference type="SUPFAM" id="SSF51735">
    <property type="entry name" value="NAD(P)-binding Rossmann-fold domains"/>
    <property type="match status" value="1"/>
</dbReference>
<dbReference type="SMART" id="SM00919">
    <property type="entry name" value="Malic_M"/>
    <property type="match status" value="1"/>
</dbReference>
<dbReference type="InterPro" id="IPR036291">
    <property type="entry name" value="NAD(P)-bd_dom_sf"/>
</dbReference>
<dbReference type="Pfam" id="PF03949">
    <property type="entry name" value="Malic_M"/>
    <property type="match status" value="1"/>
</dbReference>
<dbReference type="InterPro" id="IPR012302">
    <property type="entry name" value="Malic_NAD-bd"/>
</dbReference>
<reference evidence="2" key="1">
    <citation type="submission" date="2019-09" db="EMBL/GenBank/DDBJ databases">
        <title>Draft genome information of white flower Hibiscus syriacus.</title>
        <authorList>
            <person name="Kim Y.-M."/>
        </authorList>
    </citation>
    <scope>NUCLEOTIDE SEQUENCE [LARGE SCALE GENOMIC DNA]</scope>
    <source>
        <strain evidence="2">YM2019G1</strain>
    </source>
</reference>
<dbReference type="GO" id="GO:0009507">
    <property type="term" value="C:chloroplast"/>
    <property type="evidence" value="ECO:0007669"/>
    <property type="project" value="TreeGrafter"/>
</dbReference>
<accession>A0A6A2YP04</accession>
<dbReference type="GO" id="GO:0004473">
    <property type="term" value="F:malate dehydrogenase (decarboxylating) (NADP+) activity"/>
    <property type="evidence" value="ECO:0007669"/>
    <property type="project" value="TreeGrafter"/>
</dbReference>
<dbReference type="Proteomes" id="UP000436088">
    <property type="component" value="Unassembled WGS sequence"/>
</dbReference>
<evidence type="ECO:0000313" key="3">
    <source>
        <dbReference type="Proteomes" id="UP000436088"/>
    </source>
</evidence>
<sequence length="141" mass="15757">MPPALSSVELSPTIRSCSSVLARPELVSRQNGKPIEENRKKIWLVDSKGLIVASRKESLQDFKKPWAHDHEPVTELINTVEAIKPTILIGTSGVVKQFTKEVVEAMASLNKTALYYGAIEPDIASRVHDRKSIYMESTKRE</sequence>
<dbReference type="GO" id="GO:0006108">
    <property type="term" value="P:malate metabolic process"/>
    <property type="evidence" value="ECO:0007669"/>
    <property type="project" value="TreeGrafter"/>
</dbReference>
<dbReference type="PANTHER" id="PTHR23406">
    <property type="entry name" value="MALIC ENZYME-RELATED"/>
    <property type="match status" value="1"/>
</dbReference>